<dbReference type="FunFam" id="2.10.25.10:FF:000038">
    <property type="entry name" value="Fibrillin 2"/>
    <property type="match status" value="1"/>
</dbReference>
<comment type="similarity">
    <text evidence="2">Belongs to the fibrillin family.</text>
</comment>
<evidence type="ECO:0000256" key="1">
    <source>
        <dbReference type="ARBA" id="ARBA00004498"/>
    </source>
</evidence>
<dbReference type="Pfam" id="PF00683">
    <property type="entry name" value="TB"/>
    <property type="match status" value="7"/>
</dbReference>
<feature type="domain" description="EGF-like" evidence="17">
    <location>
        <begin position="251"/>
        <end position="292"/>
    </location>
</feature>
<dbReference type="PROSITE" id="PS51364">
    <property type="entry name" value="TB"/>
    <property type="match status" value="7"/>
</dbReference>
<feature type="domain" description="EGF-like" evidence="17">
    <location>
        <begin position="791"/>
        <end position="833"/>
    </location>
</feature>
<sequence>MRDRGRLTEGRPVCPQMWTSVATGPHVCGGGQCQNTVGGYTCSCPPGFAQSADGTHCLDPRLGSCYTSLVNGRCAQELSGVFRRAQCCCDSGRCWVRNNLPEICPVPGSEEFHRLCLSGAPDSGRFPDGDRSNPPGPNDYDFSINGRWPHPSNGNGPKLPPPEYATLNQTVDICQLLSNLCLNGRCIPIPSSYRCECNLGFTQDARGECTDVDECASDPCVNGDCVNTPGSYYCRCHSGFQRTPAKQTCIDIDECLHNGVLCKNGRCLNTDGSFQCICNAGFQLTPDGKNCVDHDECAATNMCLNGMCINEDGSFKCVCKIGFTLAFSGRYCTDIDECQTPGMCMNGRCVNTEGSFRCECAAGLAVGADGRFCADTHMRSTCYGAIKKGVCVRPFVGAVTKSECCCANADYSFGEPCQSCPAQNSAEFQALCASGIGFSVDGTDINECALNPDICSNGVCENQRGGYHCVCNAGYEADQTGRHCADIDECMVNRLLCDNGLCRNIPGSYSCTCPRGFLFRQDSETCEDVNECESSPCINGVCKNNGGSFTCECSPGSKLDSTGFICIDSLKGTCWLNVQNGRCEVNINGGTLKSECCATLGAAWGSPCEQCEIDTVCLRGYARPKGIVCEDVNECEVFPGVCPNGHCVNTQGSFQCQCPQGLTLDASGRVCVDVRAEHCFLTWDEDACGQPVSGRFRMDACCCTVGAAWGSDCEACPEPGSRQYEALCPRGPGFANRGDLLTGRPYYKDVNECKAFPAMCTHGKCRNTIGSFRCRCESGFALDMEERNCTDIDECRISPDLCGSGVCVNTPGSFECECFPGYESGFMMMKNCMDIDECERNPALCQGGSCENTEGSYQCLCTPGHQLSPDGDSCIDVNECDLSRSLCRHGTCVNVVGTYHCSCDSGYQATPDRQGCTDIDECTIENGGCDFLCTNSEGSYTCTCSDGFTLMPDERTCTDVDECEEEPDICDGGQCTNIPGAYRCLCFDGFMASVDMRICIDVDECELNANLCMFGECENTKGSFVCHCQPGYSLRKGMTGCTDVDECEIGANDCDMHASCLNTPGGFYCSCREGWEGDGVTCVDLDECTNGTHTCSDDARCLNTPGSYRCSCLEGYAGDGYTCSDVEECAENVDLCENGQCLNTPGGFRCECEMGFNPAFDSKSCQDIDECSFQNICVFGTCKNIPGMFRCICDEGYELDRSGGNCTDVDECLDPINCVNGHCVNTPGSYVCDCPPDFELNPTGVGCVDTRMGNCFLDLGRHPSGQLACSVEVGVAVSRASCCCSLGRGWGNPCELCPALNTSEYNTLCPGGEGFRPNPITIILEDIDECLELPGLCQGGNCVNTFGSFHCGCPPGYYLNQDSRICEDIDECVTNTAICGPGTCYNTLGNYTCVCPQEYLQVNGGNNCMDMRKGQCYRTYNGTVCENEMGINITRRLCCCSYNVGKAWNRPCETCPTPGTGGYRTLCGNLVPGFKLDIETGKPVDIDECREIPGICANGVCINQIGSFRCECPTGFTYNDLLLVCEDIDECSSGDTLCQRNADCINSPGSYRCECSEGYTLSPNGACLDRNECLEIPNVCSHGKCVDIQGGYRCVCHNGFKATPDRKMCMDVDECVRNPCGNGTCKNTVGSFNCLCYPGFEITHNNDCIDVDECRTAYGTLCRNGQCINSIGSFQCLCEEGYELTVDGKNCFDVNECVIFPGTCSPGTCQNLDGSFRCICPPGYIVQNEECVDVNECDEDPNICLFGSCFNNPGSFECVCKPGFVLSENGRRCFDTRESYCFTRFENGKCSVPQAFNTSKAKCCCSNMPREGWGDPCELCPTQTEAAFVELCPFGHGIIPGIGDTRIDLNECVENPGICYNGHCINTDGSFRCECSMGYILDYSGVHCVDLDECLIGNPCGNGTCSNVIGGFECNCEDGFEPGPMMTCEDINECGQNPLLCAFRCVNTFGGYECTCPGGYTLRPDGRMCQALWLALCITQTDWPSVPLGCRRGAGRREGTSQKRRKPGRAPDTRTASMNRPIQVKPADSESRGEDRKLFVGMLNKQQSEDDVRRLFEAFGNIEECTILRGPDGNSKGCAFVKYSSHAEAQAAISALHGSQTMPGASSSLVVKFADTDKERTVRRMQQMAGQMGIFNPMALQFGAYGAYAQAQAQQQAALMASVGQGGYLSPMAAFAAAQMQHMAAINGLPGAPLTPTSGGSTPPGIAAPTVTSIPSPISVNGFTGLPPPQANGQPPAEAVFTNGIHPYPVLQEIIFREESEKGEVGVAQRSCFGVQGSCFLSSLTEAQSPTAADPLQQAYAGVQQYAAAYPAAYGQISQAFPQPPPLIPQQQREGPEGCNLFIYHLPQEFGDGELMQSFLPFGNVISSKVFVDRATNQSKCFGFVSFDNPASAQAAIQSMNGFQIGMKRLKVQLKRPKDANRPY</sequence>
<dbReference type="InterPro" id="IPR000504">
    <property type="entry name" value="RRM_dom"/>
</dbReference>
<dbReference type="FunFam" id="3.90.290.10:FF:000010">
    <property type="entry name" value="Fibrillin 2"/>
    <property type="match status" value="1"/>
</dbReference>
<proteinExistence type="inferred from homology"/>
<keyword evidence="3" id="KW-0964">Secreted</keyword>
<dbReference type="FunFam" id="2.10.25.10:FF:000010">
    <property type="entry name" value="Pro-epidermal growth factor"/>
    <property type="match status" value="1"/>
</dbReference>
<keyword evidence="8" id="KW-0732">Signal</keyword>
<dbReference type="Pfam" id="PF00076">
    <property type="entry name" value="RRM_1"/>
    <property type="match status" value="2"/>
</dbReference>
<dbReference type="SUPFAM" id="SSF57581">
    <property type="entry name" value="TB module/8-cys domain"/>
    <property type="match status" value="7"/>
</dbReference>
<feature type="domain" description="EGF-like" evidence="17">
    <location>
        <begin position="1890"/>
        <end position="1929"/>
    </location>
</feature>
<feature type="domain" description="EGF-like" evidence="17">
    <location>
        <begin position="1208"/>
        <end position="1248"/>
    </location>
</feature>
<evidence type="ECO:0000256" key="3">
    <source>
        <dbReference type="ARBA" id="ARBA00022525"/>
    </source>
</evidence>
<feature type="domain" description="EGF-like" evidence="17">
    <location>
        <begin position="1693"/>
        <end position="1732"/>
    </location>
</feature>
<dbReference type="GO" id="GO:0030855">
    <property type="term" value="P:epithelial cell differentiation"/>
    <property type="evidence" value="ECO:0007669"/>
    <property type="project" value="UniProtKB-ARBA"/>
</dbReference>
<dbReference type="GO" id="GO:0001527">
    <property type="term" value="C:microfibril"/>
    <property type="evidence" value="ECO:0007669"/>
    <property type="project" value="UniProtKB-ARBA"/>
</dbReference>
<keyword evidence="15" id="KW-0694">RNA-binding</keyword>
<dbReference type="InterPro" id="IPR052080">
    <property type="entry name" value="vWF_C/EGF_Fibrillin"/>
</dbReference>
<dbReference type="OrthoDB" id="4062651at2759"/>
<feature type="domain" description="EGF-like" evidence="17">
    <location>
        <begin position="1611"/>
        <end position="1646"/>
    </location>
</feature>
<feature type="domain" description="TB" evidence="19">
    <location>
        <begin position="1414"/>
        <end position="1467"/>
    </location>
</feature>
<dbReference type="FunFam" id="2.10.25.10:FF:000086">
    <property type="entry name" value="Fibrillin 2"/>
    <property type="match status" value="1"/>
</dbReference>
<dbReference type="FunFam" id="3.90.290.10:FF:000005">
    <property type="entry name" value="Fibrillin 2"/>
    <property type="match status" value="1"/>
</dbReference>
<evidence type="ECO:0000256" key="13">
    <source>
        <dbReference type="ARBA" id="ARBA00069509"/>
    </source>
</evidence>
<dbReference type="InterPro" id="IPR035979">
    <property type="entry name" value="RBD_domain_sf"/>
</dbReference>
<keyword evidence="7" id="KW-0372">Hormone</keyword>
<dbReference type="InterPro" id="IPR000152">
    <property type="entry name" value="EGF-type_Asp/Asn_hydroxyl_site"/>
</dbReference>
<feature type="domain" description="EGF-like" evidence="17">
    <location>
        <begin position="293"/>
        <end position="333"/>
    </location>
</feature>
<dbReference type="SUPFAM" id="SSF57196">
    <property type="entry name" value="EGF/Laminin"/>
    <property type="match status" value="8"/>
</dbReference>
<comment type="caution">
    <text evidence="20">The sequence shown here is derived from an EMBL/GenBank/DDBJ whole genome shotgun (WGS) entry which is preliminary data.</text>
</comment>
<evidence type="ECO:0000256" key="15">
    <source>
        <dbReference type="PROSITE-ProRule" id="PRU00176"/>
    </source>
</evidence>
<evidence type="ECO:0000256" key="5">
    <source>
        <dbReference type="ARBA" id="ARBA00022536"/>
    </source>
</evidence>
<dbReference type="FunFam" id="3.90.290.10:FF:000009">
    <property type="entry name" value="Fibrillin 2"/>
    <property type="match status" value="1"/>
</dbReference>
<evidence type="ECO:0000256" key="12">
    <source>
        <dbReference type="ARBA" id="ARBA00023180"/>
    </source>
</evidence>
<evidence type="ECO:0000256" key="4">
    <source>
        <dbReference type="ARBA" id="ARBA00022530"/>
    </source>
</evidence>
<dbReference type="PROSITE" id="PS01187">
    <property type="entry name" value="EGF_CA"/>
    <property type="match status" value="14"/>
</dbReference>
<dbReference type="Gene3D" id="3.30.70.330">
    <property type="match status" value="2"/>
</dbReference>
<dbReference type="InterPro" id="IPR009030">
    <property type="entry name" value="Growth_fac_rcpt_cys_sf"/>
</dbReference>
<dbReference type="PANTHER" id="PTHR47333">
    <property type="entry name" value="VON WILLEBRAND FACTOR C AND EGF DOMAIN-CONTAINING PROTEIN"/>
    <property type="match status" value="1"/>
</dbReference>
<dbReference type="FunFam" id="2.10.25.10:FF:000014">
    <property type="entry name" value="Latent-transforming growth factor beta-binding protein 3"/>
    <property type="match status" value="1"/>
</dbReference>
<feature type="domain" description="TB" evidence="19">
    <location>
        <begin position="1253"/>
        <end position="1309"/>
    </location>
</feature>
<dbReference type="PROSITE" id="PS50102">
    <property type="entry name" value="RRM"/>
    <property type="match status" value="2"/>
</dbReference>
<feature type="domain" description="EGF-like" evidence="17">
    <location>
        <begin position="1650"/>
        <end position="1692"/>
    </location>
</feature>
<dbReference type="PROSITE" id="PS01186">
    <property type="entry name" value="EGF_2"/>
    <property type="match status" value="24"/>
</dbReference>
<dbReference type="InterPro" id="IPR012677">
    <property type="entry name" value="Nucleotide-bd_a/b_plait_sf"/>
</dbReference>
<dbReference type="SMART" id="SM00181">
    <property type="entry name" value="EGF"/>
    <property type="match status" value="34"/>
</dbReference>
<keyword evidence="4" id="KW-0272">Extracellular matrix</keyword>
<protein>
    <recommendedName>
        <fullName evidence="13">Fibrillin-1</fullName>
    </recommendedName>
</protein>
<dbReference type="FunFam" id="2.10.25.10:FF:000044">
    <property type="entry name" value="Fibrillin 2"/>
    <property type="match status" value="1"/>
</dbReference>
<feature type="domain" description="EGF-like" evidence="17">
    <location>
        <begin position="334"/>
        <end position="374"/>
    </location>
</feature>
<accession>A0A9Q1IGI9</accession>
<feature type="domain" description="TB" evidence="19">
    <location>
        <begin position="572"/>
        <end position="611"/>
    </location>
</feature>
<evidence type="ECO:0000256" key="9">
    <source>
        <dbReference type="ARBA" id="ARBA00022737"/>
    </source>
</evidence>
<dbReference type="FunFam" id="3.90.290.10:FF:000020">
    <property type="entry name" value="Fibrillin-1"/>
    <property type="match status" value="1"/>
</dbReference>
<keyword evidence="10" id="KW-0106">Calcium</keyword>
<dbReference type="FunFam" id="3.90.290.10:FF:000008">
    <property type="entry name" value="Fibrillin 3"/>
    <property type="match status" value="1"/>
</dbReference>
<feature type="domain" description="TB" evidence="19">
    <location>
        <begin position="1779"/>
        <end position="1832"/>
    </location>
</feature>
<dbReference type="GO" id="GO:0005509">
    <property type="term" value="F:calcium ion binding"/>
    <property type="evidence" value="ECO:0007669"/>
    <property type="project" value="InterPro"/>
</dbReference>
<feature type="domain" description="EGF-like" evidence="17">
    <location>
        <begin position="1167"/>
        <end position="1203"/>
    </location>
</feature>
<dbReference type="SUPFAM" id="SSF54928">
    <property type="entry name" value="RNA-binding domain, RBD"/>
    <property type="match status" value="1"/>
</dbReference>
<dbReference type="FunFam" id="2.10.25.10:FF:000058">
    <property type="entry name" value="Fibrillin 2"/>
    <property type="match status" value="1"/>
</dbReference>
<dbReference type="InterPro" id="IPR026823">
    <property type="entry name" value="cEGF"/>
</dbReference>
<keyword evidence="21" id="KW-1185">Reference proteome</keyword>
<feature type="domain" description="EGF-like" evidence="17">
    <location>
        <begin position="1043"/>
        <end position="1083"/>
    </location>
</feature>
<dbReference type="FunFam" id="3.90.290.10:FF:000006">
    <property type="entry name" value="Fibrillin 2"/>
    <property type="match status" value="1"/>
</dbReference>
<dbReference type="Gene3D" id="3.90.290.10">
    <property type="entry name" value="TGF-beta binding (TB) domain"/>
    <property type="match status" value="7"/>
</dbReference>
<dbReference type="PANTHER" id="PTHR47333:SF5">
    <property type="entry name" value="FIBRILLIN-3"/>
    <property type="match status" value="1"/>
</dbReference>
<feature type="domain" description="EGF-like" evidence="17">
    <location>
        <begin position="1125"/>
        <end position="1166"/>
    </location>
</feature>
<keyword evidence="9" id="KW-0677">Repeat</keyword>
<keyword evidence="11 14" id="KW-1015">Disulfide bond</keyword>
<feature type="domain" description="EGF-like" evidence="17">
    <location>
        <begin position="528"/>
        <end position="567"/>
    </location>
</feature>
<feature type="domain" description="EGF-like" evidence="17">
    <location>
        <begin position="1733"/>
        <end position="1774"/>
    </location>
</feature>
<dbReference type="InterPro" id="IPR049883">
    <property type="entry name" value="NOTCH1_EGF-like"/>
</dbReference>
<dbReference type="Pfam" id="PF07645">
    <property type="entry name" value="EGF_CA"/>
    <property type="match status" value="29"/>
</dbReference>
<gene>
    <name evidence="20" type="ORF">SKAU_G00355150</name>
</gene>
<feature type="domain" description="EGF-like" evidence="17">
    <location>
        <begin position="1930"/>
        <end position="1970"/>
    </location>
</feature>
<dbReference type="Proteomes" id="UP001152622">
    <property type="component" value="Chromosome 17"/>
</dbReference>
<dbReference type="InterPro" id="IPR017878">
    <property type="entry name" value="TB_dom"/>
</dbReference>
<feature type="domain" description="EGF-like" evidence="17">
    <location>
        <begin position="1485"/>
        <end position="1526"/>
    </location>
</feature>
<dbReference type="PIRSF" id="PIRSF036312">
    <property type="entry name" value="Fibrillin"/>
    <property type="match status" value="1"/>
</dbReference>
<dbReference type="FunFam" id="3.30.70.330:FF:000069">
    <property type="entry name" value="CUGBP Elav-like family member 5 isoform X1"/>
    <property type="match status" value="1"/>
</dbReference>
<keyword evidence="6" id="KW-0597">Phosphoprotein</keyword>
<feature type="domain" description="EGF-like" evidence="17">
    <location>
        <begin position="876"/>
        <end position="917"/>
    </location>
</feature>
<feature type="domain" description="EGF-like" evidence="17">
    <location>
        <begin position="170"/>
        <end position="210"/>
    </location>
</feature>
<dbReference type="Pfam" id="PF12661">
    <property type="entry name" value="hEGF"/>
    <property type="match status" value="2"/>
</dbReference>
<dbReference type="GO" id="GO:0048731">
    <property type="term" value="P:system development"/>
    <property type="evidence" value="ECO:0007669"/>
    <property type="project" value="UniProtKB-ARBA"/>
</dbReference>
<feature type="domain" description="RRM" evidence="18">
    <location>
        <begin position="2036"/>
        <end position="2116"/>
    </location>
</feature>
<dbReference type="GO" id="GO:0048598">
    <property type="term" value="P:embryonic morphogenesis"/>
    <property type="evidence" value="ECO:0007669"/>
    <property type="project" value="UniProtKB-ARBA"/>
</dbReference>
<dbReference type="GO" id="GO:0005179">
    <property type="term" value="F:hormone activity"/>
    <property type="evidence" value="ECO:0007669"/>
    <property type="project" value="UniProtKB-KW"/>
</dbReference>
<evidence type="ECO:0000256" key="7">
    <source>
        <dbReference type="ARBA" id="ARBA00022702"/>
    </source>
</evidence>
<feature type="domain" description="EGF-like" evidence="17">
    <location>
        <begin position="749"/>
        <end position="790"/>
    </location>
</feature>
<keyword evidence="12" id="KW-0325">Glycoprotein</keyword>
<dbReference type="CDD" id="cd12639">
    <property type="entry name" value="RRM3_CELF3_4_5_6"/>
    <property type="match status" value="1"/>
</dbReference>
<feature type="domain" description="EGF-like" evidence="17">
    <location>
        <begin position="1084"/>
        <end position="1124"/>
    </location>
</feature>
<dbReference type="FunFam" id="3.30.70.330:FF:000007">
    <property type="entry name" value="CUGBP Elav-like family member 4 isoform 3"/>
    <property type="match status" value="1"/>
</dbReference>
<dbReference type="GO" id="GO:0009887">
    <property type="term" value="P:animal organ morphogenesis"/>
    <property type="evidence" value="ECO:0007669"/>
    <property type="project" value="UniProtKB-ARBA"/>
</dbReference>
<dbReference type="FunFam" id="2.10.25.10:FF:000049">
    <property type="entry name" value="Fibrillin 2"/>
    <property type="match status" value="2"/>
</dbReference>
<dbReference type="FunFam" id="2.10.25.10:FF:000003">
    <property type="entry name" value="fibrillin-1 isoform X1"/>
    <property type="match status" value="11"/>
</dbReference>
<dbReference type="FunFam" id="2.10.25.10:FF:000008">
    <property type="entry name" value="Signal peptide, CUB domain, EGF-like 2"/>
    <property type="match status" value="1"/>
</dbReference>
<dbReference type="SMART" id="SM00360">
    <property type="entry name" value="RRM"/>
    <property type="match status" value="2"/>
</dbReference>
<keyword evidence="5 14" id="KW-0245">EGF-like domain</keyword>
<feature type="disulfide bond" evidence="14">
    <location>
        <begin position="215"/>
        <end position="225"/>
    </location>
</feature>
<evidence type="ECO:0000259" key="19">
    <source>
        <dbReference type="PROSITE" id="PS51364"/>
    </source>
</evidence>
<feature type="domain" description="TB" evidence="19">
    <location>
        <begin position="63"/>
        <end position="116"/>
    </location>
</feature>
<name>A0A9Q1IGI9_SYNKA</name>
<evidence type="ECO:0000313" key="20">
    <source>
        <dbReference type="EMBL" id="KAJ8338729.1"/>
    </source>
</evidence>
<feature type="domain" description="EGF-like" evidence="17">
    <location>
        <begin position="1848"/>
        <end position="1889"/>
    </location>
</feature>
<evidence type="ECO:0000256" key="2">
    <source>
        <dbReference type="ARBA" id="ARBA00008972"/>
    </source>
</evidence>
<feature type="domain" description="EGF-like" evidence="17">
    <location>
        <begin position="486"/>
        <end position="527"/>
    </location>
</feature>
<evidence type="ECO:0000256" key="6">
    <source>
        <dbReference type="ARBA" id="ARBA00022553"/>
    </source>
</evidence>
<evidence type="ECO:0000256" key="11">
    <source>
        <dbReference type="ARBA" id="ARBA00023157"/>
    </source>
</evidence>
<feature type="domain" description="EGF-like" evidence="17">
    <location>
        <begin position="444"/>
        <end position="485"/>
    </location>
</feature>
<evidence type="ECO:0000313" key="21">
    <source>
        <dbReference type="Proteomes" id="UP001152622"/>
    </source>
</evidence>
<feature type="domain" description="EGF-like" evidence="17">
    <location>
        <begin position="1569"/>
        <end position="1610"/>
    </location>
</feature>
<dbReference type="InterPro" id="IPR013032">
    <property type="entry name" value="EGF-like_CS"/>
</dbReference>
<comment type="caution">
    <text evidence="14">Lacks conserved residue(s) required for the propagation of feature annotation.</text>
</comment>
<dbReference type="FunFam" id="2.10.25.10:FF:000002">
    <property type="entry name" value="Latent-transforming growth factor beta-binding protein 3"/>
    <property type="match status" value="2"/>
</dbReference>
<feature type="domain" description="TB" evidence="19">
    <location>
        <begin position="380"/>
        <end position="432"/>
    </location>
</feature>
<dbReference type="CDD" id="cd12635">
    <property type="entry name" value="RRM2_CELF3_4_5_6"/>
    <property type="match status" value="1"/>
</dbReference>
<dbReference type="FunFam" id="2.10.25.10:FF:000096">
    <property type="entry name" value="Putative fibrillin 2"/>
    <property type="match status" value="1"/>
</dbReference>
<dbReference type="InterPro" id="IPR001881">
    <property type="entry name" value="EGF-like_Ca-bd_dom"/>
</dbReference>
<dbReference type="PROSITE" id="PS50026">
    <property type="entry name" value="EGF_3"/>
    <property type="match status" value="31"/>
</dbReference>
<feature type="region of interest" description="Disordered" evidence="16">
    <location>
        <begin position="1993"/>
        <end position="2033"/>
    </location>
</feature>
<dbReference type="GO" id="GO:0005576">
    <property type="term" value="C:extracellular region"/>
    <property type="evidence" value="ECO:0007669"/>
    <property type="project" value="UniProtKB-ARBA"/>
</dbReference>
<dbReference type="Pfam" id="PF12662">
    <property type="entry name" value="cEGF"/>
    <property type="match status" value="2"/>
</dbReference>
<feature type="domain" description="EGF-like" evidence="17">
    <location>
        <begin position="211"/>
        <end position="250"/>
    </location>
</feature>
<evidence type="ECO:0000259" key="18">
    <source>
        <dbReference type="PROSITE" id="PS50102"/>
    </source>
</evidence>
<dbReference type="FunFam" id="2.10.25.10:FF:000071">
    <property type="entry name" value="Fibrillin 2"/>
    <property type="match status" value="1"/>
</dbReference>
<dbReference type="Gene3D" id="2.10.25.10">
    <property type="entry name" value="Laminin"/>
    <property type="match status" value="34"/>
</dbReference>
<organism evidence="20 21">
    <name type="scientific">Synaphobranchus kaupii</name>
    <name type="common">Kaup's arrowtooth eel</name>
    <dbReference type="NCBI Taxonomy" id="118154"/>
    <lineage>
        <taxon>Eukaryota</taxon>
        <taxon>Metazoa</taxon>
        <taxon>Chordata</taxon>
        <taxon>Craniata</taxon>
        <taxon>Vertebrata</taxon>
        <taxon>Euteleostomi</taxon>
        <taxon>Actinopterygii</taxon>
        <taxon>Neopterygii</taxon>
        <taxon>Teleostei</taxon>
        <taxon>Anguilliformes</taxon>
        <taxon>Synaphobranchidae</taxon>
        <taxon>Synaphobranchus</taxon>
    </lineage>
</organism>
<feature type="disulfide bond" evidence="14">
    <location>
        <begin position="532"/>
        <end position="542"/>
    </location>
</feature>
<feature type="disulfide bond" evidence="14">
    <location>
        <begin position="1615"/>
        <end position="1625"/>
    </location>
</feature>
<dbReference type="PROSITE" id="PS00010">
    <property type="entry name" value="ASX_HYDROXYL"/>
    <property type="match status" value="32"/>
</dbReference>
<dbReference type="SUPFAM" id="SSF57184">
    <property type="entry name" value="Growth factor receptor domain"/>
    <property type="match status" value="9"/>
</dbReference>
<feature type="domain" description="EGF-like" evidence="17">
    <location>
        <begin position="1326"/>
        <end position="1367"/>
    </location>
</feature>
<feature type="domain" description="EGF-like" evidence="17">
    <location>
        <begin position="1001"/>
        <end position="1038"/>
    </location>
</feature>
<dbReference type="FunFam" id="2.10.25.10:FF:000171">
    <property type="entry name" value="Fibrillin 2"/>
    <property type="match status" value="1"/>
</dbReference>
<dbReference type="FunFam" id="3.90.290.10:FF:000007">
    <property type="entry name" value="Fibrillin 2"/>
    <property type="match status" value="1"/>
</dbReference>
<feature type="domain" description="TB" evidence="19">
    <location>
        <begin position="677"/>
        <end position="728"/>
    </location>
</feature>
<feature type="domain" description="EGF-like" evidence="17">
    <location>
        <begin position="631"/>
        <end position="672"/>
    </location>
</feature>
<comment type="subcellular location">
    <subcellularLocation>
        <location evidence="1">Secreted</location>
        <location evidence="1">Extracellular space</location>
        <location evidence="1">Extracellular matrix</location>
    </subcellularLocation>
</comment>
<dbReference type="InterPro" id="IPR018097">
    <property type="entry name" value="EGF_Ca-bd_CS"/>
</dbReference>
<feature type="domain" description="EGF-like" evidence="17">
    <location>
        <begin position="1527"/>
        <end position="1568"/>
    </location>
</feature>
<feature type="region of interest" description="Disordered" evidence="16">
    <location>
        <begin position="123"/>
        <end position="160"/>
    </location>
</feature>
<feature type="domain" description="EGF-like" evidence="17">
    <location>
        <begin position="1368"/>
        <end position="1409"/>
    </location>
</feature>
<dbReference type="FunFam" id="2.10.25.10:FF:000149">
    <property type="entry name" value="Fibrillin 2"/>
    <property type="match status" value="1"/>
</dbReference>
<feature type="domain" description="EGF-like" evidence="17">
    <location>
        <begin position="834"/>
        <end position="875"/>
    </location>
</feature>
<dbReference type="InterPro" id="IPR000742">
    <property type="entry name" value="EGF"/>
</dbReference>
<dbReference type="GO" id="GO:0003723">
    <property type="term" value="F:RNA binding"/>
    <property type="evidence" value="ECO:0007669"/>
    <property type="project" value="UniProtKB-UniRule"/>
</dbReference>
<evidence type="ECO:0000256" key="16">
    <source>
        <dbReference type="SAM" id="MobiDB-lite"/>
    </source>
</evidence>
<dbReference type="EMBL" id="JAINUF010000017">
    <property type="protein sequence ID" value="KAJ8338729.1"/>
    <property type="molecule type" value="Genomic_DNA"/>
</dbReference>
<evidence type="ECO:0000256" key="10">
    <source>
        <dbReference type="ARBA" id="ARBA00022837"/>
    </source>
</evidence>
<reference evidence="20" key="1">
    <citation type="journal article" date="2023" name="Science">
        <title>Genome structures resolve the early diversification of teleost fishes.</title>
        <authorList>
            <person name="Parey E."/>
            <person name="Louis A."/>
            <person name="Montfort J."/>
            <person name="Bouchez O."/>
            <person name="Roques C."/>
            <person name="Iampietro C."/>
            <person name="Lluch J."/>
            <person name="Castinel A."/>
            <person name="Donnadieu C."/>
            <person name="Desvignes T."/>
            <person name="Floi Bucao C."/>
            <person name="Jouanno E."/>
            <person name="Wen M."/>
            <person name="Mejri S."/>
            <person name="Dirks R."/>
            <person name="Jansen H."/>
            <person name="Henkel C."/>
            <person name="Chen W.J."/>
            <person name="Zahm M."/>
            <person name="Cabau C."/>
            <person name="Klopp C."/>
            <person name="Thompson A.W."/>
            <person name="Robinson-Rechavi M."/>
            <person name="Braasch I."/>
            <person name="Lecointre G."/>
            <person name="Bobe J."/>
            <person name="Postlethwait J.H."/>
            <person name="Berthelot C."/>
            <person name="Roest Crollius H."/>
            <person name="Guiguen Y."/>
        </authorList>
    </citation>
    <scope>NUCLEOTIDE SEQUENCE</scope>
    <source>
        <strain evidence="20">WJC10195</strain>
    </source>
</reference>
<feature type="domain" description="RRM" evidence="18">
    <location>
        <begin position="2339"/>
        <end position="2417"/>
    </location>
</feature>
<dbReference type="SMART" id="SM00179">
    <property type="entry name" value="EGF_CA"/>
    <property type="match status" value="34"/>
</dbReference>
<dbReference type="CDD" id="cd00054">
    <property type="entry name" value="EGF_CA"/>
    <property type="match status" value="25"/>
</dbReference>
<evidence type="ECO:0000259" key="17">
    <source>
        <dbReference type="PROSITE" id="PS50026"/>
    </source>
</evidence>
<dbReference type="FunFam" id="2.10.25.10:FF:000133">
    <property type="entry name" value="Fibrillin 3"/>
    <property type="match status" value="1"/>
</dbReference>
<evidence type="ECO:0000256" key="8">
    <source>
        <dbReference type="ARBA" id="ARBA00022729"/>
    </source>
</evidence>
<dbReference type="InterPro" id="IPR036773">
    <property type="entry name" value="TB_dom_sf"/>
</dbReference>
<evidence type="ECO:0000256" key="14">
    <source>
        <dbReference type="PROSITE-ProRule" id="PRU00076"/>
    </source>
</evidence>
<dbReference type="FunFam" id="2.10.25.10:FF:000131">
    <property type="entry name" value="Fibrillin 2"/>
    <property type="match status" value="1"/>
</dbReference>